<evidence type="ECO:0000259" key="1">
    <source>
        <dbReference type="Pfam" id="PF11274"/>
    </source>
</evidence>
<evidence type="ECO:0000313" key="2">
    <source>
        <dbReference type="EMBL" id="KAF9532228.1"/>
    </source>
</evidence>
<protein>
    <recommendedName>
        <fullName evidence="1">DUF3074 domain-containing protein</fullName>
    </recommendedName>
</protein>
<dbReference type="InterPro" id="IPR024500">
    <property type="entry name" value="DUF3074"/>
</dbReference>
<dbReference type="Proteomes" id="UP000807306">
    <property type="component" value="Unassembled WGS sequence"/>
</dbReference>
<comment type="caution">
    <text evidence="2">The sequence shown here is derived from an EMBL/GenBank/DDBJ whole genome shotgun (WGS) entry which is preliminary data.</text>
</comment>
<name>A0A9P6ENR9_9AGAR</name>
<dbReference type="SUPFAM" id="SSF55961">
    <property type="entry name" value="Bet v1-like"/>
    <property type="match status" value="1"/>
</dbReference>
<organism evidence="2 3">
    <name type="scientific">Crepidotus variabilis</name>
    <dbReference type="NCBI Taxonomy" id="179855"/>
    <lineage>
        <taxon>Eukaryota</taxon>
        <taxon>Fungi</taxon>
        <taxon>Dikarya</taxon>
        <taxon>Basidiomycota</taxon>
        <taxon>Agaricomycotina</taxon>
        <taxon>Agaricomycetes</taxon>
        <taxon>Agaricomycetidae</taxon>
        <taxon>Agaricales</taxon>
        <taxon>Agaricineae</taxon>
        <taxon>Crepidotaceae</taxon>
        <taxon>Crepidotus</taxon>
    </lineage>
</organism>
<gene>
    <name evidence="2" type="ORF">CPB83DRAFT_665682</name>
</gene>
<feature type="domain" description="DUF3074" evidence="1">
    <location>
        <begin position="64"/>
        <end position="230"/>
    </location>
</feature>
<accession>A0A9P6ENR9</accession>
<dbReference type="EMBL" id="MU157832">
    <property type="protein sequence ID" value="KAF9532228.1"/>
    <property type="molecule type" value="Genomic_DNA"/>
</dbReference>
<dbReference type="Gene3D" id="3.30.530.20">
    <property type="match status" value="1"/>
</dbReference>
<dbReference type="PANTHER" id="PTHR40370">
    <property type="entry name" value="EXPRESSED PROTEIN"/>
    <property type="match status" value="1"/>
</dbReference>
<dbReference type="PANTHER" id="PTHR40370:SF1">
    <property type="entry name" value="DUF3074 DOMAIN-CONTAINING PROTEIN"/>
    <property type="match status" value="1"/>
</dbReference>
<dbReference type="AlphaFoldDB" id="A0A9P6ENR9"/>
<evidence type="ECO:0000313" key="3">
    <source>
        <dbReference type="Proteomes" id="UP000807306"/>
    </source>
</evidence>
<dbReference type="Pfam" id="PF11274">
    <property type="entry name" value="DUF3074"/>
    <property type="match status" value="1"/>
</dbReference>
<dbReference type="OrthoDB" id="6423603at2759"/>
<dbReference type="InterPro" id="IPR023393">
    <property type="entry name" value="START-like_dom_sf"/>
</dbReference>
<reference evidence="2" key="1">
    <citation type="submission" date="2020-11" db="EMBL/GenBank/DDBJ databases">
        <authorList>
            <consortium name="DOE Joint Genome Institute"/>
            <person name="Ahrendt S."/>
            <person name="Riley R."/>
            <person name="Andreopoulos W."/>
            <person name="Labutti K."/>
            <person name="Pangilinan J."/>
            <person name="Ruiz-Duenas F.J."/>
            <person name="Barrasa J.M."/>
            <person name="Sanchez-Garcia M."/>
            <person name="Camarero S."/>
            <person name="Miyauchi S."/>
            <person name="Serrano A."/>
            <person name="Linde D."/>
            <person name="Babiker R."/>
            <person name="Drula E."/>
            <person name="Ayuso-Fernandez I."/>
            <person name="Pacheco R."/>
            <person name="Padilla G."/>
            <person name="Ferreira P."/>
            <person name="Barriuso J."/>
            <person name="Kellner H."/>
            <person name="Castanera R."/>
            <person name="Alfaro M."/>
            <person name="Ramirez L."/>
            <person name="Pisabarro A.G."/>
            <person name="Kuo A."/>
            <person name="Tritt A."/>
            <person name="Lipzen A."/>
            <person name="He G."/>
            <person name="Yan M."/>
            <person name="Ng V."/>
            <person name="Cullen D."/>
            <person name="Martin F."/>
            <person name="Rosso M.-N."/>
            <person name="Henrissat B."/>
            <person name="Hibbett D."/>
            <person name="Martinez A.T."/>
            <person name="Grigoriev I.V."/>
        </authorList>
    </citation>
    <scope>NUCLEOTIDE SEQUENCE</scope>
    <source>
        <strain evidence="2">CBS 506.95</strain>
    </source>
</reference>
<proteinExistence type="predicted"/>
<sequence length="237" mass="26477">MTSENLLTILKPFKPSSLPSEEVLVGSGTSLINSSASWTAGRTYHDGRVKTCQRPKGPGDGAPWYCRHSEHMKEEITFNELWTKLSVNKAVNEKNYIHEIKDSIKVKQVSPTAEIWAMHYHFTPPVTDRVFTVFQVVHLSSEEGKPRVGTIVSLPVDLTSPEDQGLHDLEPKGAITGRYVSVERVMELENGNIEWRVVTSSSPGGNIPSFIVNSSMAKTIAHDVPSFLKWYRTLSEK</sequence>
<keyword evidence="3" id="KW-1185">Reference proteome</keyword>